<protein>
    <recommendedName>
        <fullName evidence="3">Phosphodiesterase</fullName>
    </recommendedName>
</protein>
<dbReference type="SUPFAM" id="SSF56634">
    <property type="entry name" value="Heme-dependent catalase-like"/>
    <property type="match status" value="1"/>
</dbReference>
<dbReference type="InterPro" id="IPR020835">
    <property type="entry name" value="Catalase_sf"/>
</dbReference>
<accession>A0A1H9WNW2</accession>
<gene>
    <name evidence="1" type="ORF">SAMN05216188_13812</name>
</gene>
<reference evidence="2" key="1">
    <citation type="submission" date="2016-10" db="EMBL/GenBank/DDBJ databases">
        <authorList>
            <person name="Varghese N."/>
            <person name="Submissions S."/>
        </authorList>
    </citation>
    <scope>NUCLEOTIDE SEQUENCE [LARGE SCALE GENOMIC DNA]</scope>
    <source>
        <strain evidence="2">CGMCC 4.3525</strain>
    </source>
</reference>
<keyword evidence="2" id="KW-1185">Reference proteome</keyword>
<dbReference type="EMBL" id="FOFR01000038">
    <property type="protein sequence ID" value="SES35514.1"/>
    <property type="molecule type" value="Genomic_DNA"/>
</dbReference>
<dbReference type="AlphaFoldDB" id="A0A1H9WNW2"/>
<dbReference type="GO" id="GO:0020037">
    <property type="term" value="F:heme binding"/>
    <property type="evidence" value="ECO:0007669"/>
    <property type="project" value="InterPro"/>
</dbReference>
<evidence type="ECO:0008006" key="3">
    <source>
        <dbReference type="Google" id="ProtNLM"/>
    </source>
</evidence>
<evidence type="ECO:0000313" key="2">
    <source>
        <dbReference type="Proteomes" id="UP000199352"/>
    </source>
</evidence>
<evidence type="ECO:0000313" key="1">
    <source>
        <dbReference type="EMBL" id="SES35514.1"/>
    </source>
</evidence>
<name>A0A1H9WNW2_9PSEU</name>
<organism evidence="1 2">
    <name type="scientific">Lentzea xinjiangensis</name>
    <dbReference type="NCBI Taxonomy" id="402600"/>
    <lineage>
        <taxon>Bacteria</taxon>
        <taxon>Bacillati</taxon>
        <taxon>Actinomycetota</taxon>
        <taxon>Actinomycetes</taxon>
        <taxon>Pseudonocardiales</taxon>
        <taxon>Pseudonocardiaceae</taxon>
        <taxon>Lentzea</taxon>
    </lineage>
</organism>
<dbReference type="STRING" id="402600.SAMN05216188_13812"/>
<proteinExistence type="predicted"/>
<dbReference type="Proteomes" id="UP000199352">
    <property type="component" value="Unassembled WGS sequence"/>
</dbReference>
<sequence>MKHRVSGWFARVHEDVLTTVFRLLARARHDRAFHPRGVQVTGELTGAADPFPAKATVTARLSKGAGTGPGLPDVLGLALRIPTARGDWDLLLSTTGTTAVTRFLPKFVRRWRDARLGTLAPYRYRGELVWFMAVPGEGEPPTRFTLHASGKDAGWRRVAEVTLHPEEPAAEPVAFDPVLTLPDGMELAPRWLASVRAKAYRGSRRGRQAS</sequence>